<dbReference type="InterPro" id="IPR043519">
    <property type="entry name" value="NT_sf"/>
</dbReference>
<accession>A0ABW6I7U6</accession>
<reference evidence="9 10" key="1">
    <citation type="submission" date="2024-06" db="EMBL/GenBank/DDBJ databases">
        <title>Flavobacterium spp. isolated from glacier.</title>
        <authorList>
            <person name="Han D."/>
        </authorList>
    </citation>
    <scope>NUCLEOTIDE SEQUENCE [LARGE SCALE GENOMIC DNA]</scope>
    <source>
        <strain evidence="9 10">ZS1P70</strain>
    </source>
</reference>
<dbReference type="Gene3D" id="3.30.460.10">
    <property type="entry name" value="Beta Polymerase, domain 2"/>
    <property type="match status" value="1"/>
</dbReference>
<evidence type="ECO:0000256" key="7">
    <source>
        <dbReference type="ARBA" id="ARBA00022842"/>
    </source>
</evidence>
<gene>
    <name evidence="9" type="ORF">ACFX5F_11610</name>
</gene>
<dbReference type="PANTHER" id="PTHR33571:SF12">
    <property type="entry name" value="BSL3053 PROTEIN"/>
    <property type="match status" value="1"/>
</dbReference>
<proteinExistence type="predicted"/>
<dbReference type="InterPro" id="IPR041633">
    <property type="entry name" value="Polbeta"/>
</dbReference>
<feature type="domain" description="Polymerase beta nucleotidyltransferase" evidence="8">
    <location>
        <begin position="11"/>
        <end position="98"/>
    </location>
</feature>
<evidence type="ECO:0000313" key="10">
    <source>
        <dbReference type="Proteomes" id="UP001600107"/>
    </source>
</evidence>
<keyword evidence="5" id="KW-0547">Nucleotide-binding</keyword>
<evidence type="ECO:0000256" key="6">
    <source>
        <dbReference type="ARBA" id="ARBA00022840"/>
    </source>
</evidence>
<keyword evidence="4" id="KW-0479">Metal-binding</keyword>
<dbReference type="EMBL" id="JBHZPY010000010">
    <property type="protein sequence ID" value="MFE3871865.1"/>
    <property type="molecule type" value="Genomic_DNA"/>
</dbReference>
<protein>
    <submittedName>
        <fullName evidence="9">Nucleotidyltransferase family protein</fullName>
    </submittedName>
</protein>
<sequence>MYLINQNKEIIRNLCETHNVEKLYLFGSAATTKFNKDSDIDFLVKFKSFDLKLYFINYIDLKNKLKNLLHREIDLVEEQTLKNPYLISAIEENKELIYG</sequence>
<keyword evidence="6" id="KW-0067">ATP-binding</keyword>
<evidence type="ECO:0000256" key="2">
    <source>
        <dbReference type="ARBA" id="ARBA00022679"/>
    </source>
</evidence>
<keyword evidence="2" id="KW-0808">Transferase</keyword>
<evidence type="ECO:0000256" key="1">
    <source>
        <dbReference type="ARBA" id="ARBA00001946"/>
    </source>
</evidence>
<dbReference type="Proteomes" id="UP001600107">
    <property type="component" value="Unassembled WGS sequence"/>
</dbReference>
<evidence type="ECO:0000313" key="9">
    <source>
        <dbReference type="EMBL" id="MFE3871865.1"/>
    </source>
</evidence>
<comment type="caution">
    <text evidence="9">The sequence shown here is derived from an EMBL/GenBank/DDBJ whole genome shotgun (WGS) entry which is preliminary data.</text>
</comment>
<keyword evidence="3" id="KW-0548">Nucleotidyltransferase</keyword>
<dbReference type="RefSeq" id="WP_379852197.1">
    <property type="nucleotide sequence ID" value="NZ_JBHZPY010000010.1"/>
</dbReference>
<evidence type="ECO:0000259" key="8">
    <source>
        <dbReference type="Pfam" id="PF18765"/>
    </source>
</evidence>
<dbReference type="InterPro" id="IPR052038">
    <property type="entry name" value="Type-VII_TA_antitoxin"/>
</dbReference>
<dbReference type="SUPFAM" id="SSF81301">
    <property type="entry name" value="Nucleotidyltransferase"/>
    <property type="match status" value="1"/>
</dbReference>
<evidence type="ECO:0000256" key="4">
    <source>
        <dbReference type="ARBA" id="ARBA00022723"/>
    </source>
</evidence>
<organism evidence="9 10">
    <name type="scientific">Flavobacterium zhoui</name>
    <dbReference type="NCBI Taxonomy" id="3230414"/>
    <lineage>
        <taxon>Bacteria</taxon>
        <taxon>Pseudomonadati</taxon>
        <taxon>Bacteroidota</taxon>
        <taxon>Flavobacteriia</taxon>
        <taxon>Flavobacteriales</taxon>
        <taxon>Flavobacteriaceae</taxon>
        <taxon>Flavobacterium</taxon>
    </lineage>
</organism>
<keyword evidence="10" id="KW-1185">Reference proteome</keyword>
<keyword evidence="7" id="KW-0460">Magnesium</keyword>
<dbReference type="Pfam" id="PF18765">
    <property type="entry name" value="Polbeta"/>
    <property type="match status" value="1"/>
</dbReference>
<name>A0ABW6I7U6_9FLAO</name>
<comment type="cofactor">
    <cofactor evidence="1">
        <name>Mg(2+)</name>
        <dbReference type="ChEBI" id="CHEBI:18420"/>
    </cofactor>
</comment>
<dbReference type="CDD" id="cd05403">
    <property type="entry name" value="NT_KNTase_like"/>
    <property type="match status" value="1"/>
</dbReference>
<dbReference type="PANTHER" id="PTHR33571">
    <property type="entry name" value="SSL8005 PROTEIN"/>
    <property type="match status" value="1"/>
</dbReference>
<evidence type="ECO:0000256" key="3">
    <source>
        <dbReference type="ARBA" id="ARBA00022695"/>
    </source>
</evidence>
<evidence type="ECO:0000256" key="5">
    <source>
        <dbReference type="ARBA" id="ARBA00022741"/>
    </source>
</evidence>